<sequence>MWFYILLLWTVAAVQATETCRTRYHSEMDVPECTDICLTGHRTQDYCAGNFIGFCEAKTDINVWFSTYMGCIITNCVDDADIYRFMLTFHNDCEDRYNGPLTSIEGDANEYLQWALKEQSTSASAEGLTESSYAATTTEVSSYTSLLAESTGDGEAESMTDQPPDSSSQQSPETPFRLTASSSPAVPSSTPRGQISSTTMQVENLRPGAGSPPTTTANINGATSNKFDIIHTHDNLAITKQFPTSTNAAESALSTPVIAGIAAGGTVAIALVIGLVFFFLRRHKRRASLASSADIWEPSRNTGPKPKLPVIENDSSFGRYSEVGAGTPMRQRSKAELHSESAPLPPPPLRHQIAHNGYPNPPEMHGGSGNQSSRYYHPVQQPQLRRHGSNMESRYPEMGSHATESMPSQTAFPT</sequence>
<evidence type="ECO:0000313" key="4">
    <source>
        <dbReference type="EMBL" id="KAG9193541.1"/>
    </source>
</evidence>
<evidence type="ECO:0000256" key="1">
    <source>
        <dbReference type="SAM" id="MobiDB-lite"/>
    </source>
</evidence>
<name>A0AAD4IEZ7_9PLEO</name>
<evidence type="ECO:0008006" key="6">
    <source>
        <dbReference type="Google" id="ProtNLM"/>
    </source>
</evidence>
<reference evidence="4" key="1">
    <citation type="submission" date="2021-07" db="EMBL/GenBank/DDBJ databases">
        <title>Genome Resource of American Ginseng Black Spot Pathogen Alternaria panax.</title>
        <authorList>
            <person name="Qiu C."/>
            <person name="Wang W."/>
            <person name="Liu Z."/>
        </authorList>
    </citation>
    <scope>NUCLEOTIDE SEQUENCE</scope>
    <source>
        <strain evidence="4">BNCC115425</strain>
    </source>
</reference>
<keyword evidence="2" id="KW-0812">Transmembrane</keyword>
<organism evidence="4 5">
    <name type="scientific">Alternaria panax</name>
    <dbReference type="NCBI Taxonomy" id="48097"/>
    <lineage>
        <taxon>Eukaryota</taxon>
        <taxon>Fungi</taxon>
        <taxon>Dikarya</taxon>
        <taxon>Ascomycota</taxon>
        <taxon>Pezizomycotina</taxon>
        <taxon>Dothideomycetes</taxon>
        <taxon>Pleosporomycetidae</taxon>
        <taxon>Pleosporales</taxon>
        <taxon>Pleosporineae</taxon>
        <taxon>Pleosporaceae</taxon>
        <taxon>Alternaria</taxon>
        <taxon>Alternaria sect. Panax</taxon>
    </lineage>
</organism>
<protein>
    <recommendedName>
        <fullName evidence="6">Extracellular membrane protein CFEM domain-containing protein</fullName>
    </recommendedName>
</protein>
<keyword evidence="5" id="KW-1185">Reference proteome</keyword>
<keyword evidence="2" id="KW-0472">Membrane</keyword>
<feature type="compositionally biased region" description="Low complexity" evidence="1">
    <location>
        <begin position="161"/>
        <end position="172"/>
    </location>
</feature>
<evidence type="ECO:0000256" key="3">
    <source>
        <dbReference type="SAM" id="SignalP"/>
    </source>
</evidence>
<evidence type="ECO:0000256" key="2">
    <source>
        <dbReference type="SAM" id="Phobius"/>
    </source>
</evidence>
<feature type="chain" id="PRO_5042187165" description="Extracellular membrane protein CFEM domain-containing protein" evidence="3">
    <location>
        <begin position="17"/>
        <end position="414"/>
    </location>
</feature>
<feature type="region of interest" description="Disordered" evidence="1">
    <location>
        <begin position="144"/>
        <end position="195"/>
    </location>
</feature>
<comment type="caution">
    <text evidence="4">The sequence shown here is derived from an EMBL/GenBank/DDBJ whole genome shotgun (WGS) entry which is preliminary data.</text>
</comment>
<feature type="transmembrane region" description="Helical" evidence="2">
    <location>
        <begin position="257"/>
        <end position="280"/>
    </location>
</feature>
<dbReference type="CDD" id="cd12087">
    <property type="entry name" value="TM_EGFR-like"/>
    <property type="match status" value="1"/>
</dbReference>
<keyword evidence="3" id="KW-0732">Signal</keyword>
<keyword evidence="2" id="KW-1133">Transmembrane helix</keyword>
<feature type="compositionally biased region" description="Polar residues" evidence="1">
    <location>
        <begin position="402"/>
        <end position="414"/>
    </location>
</feature>
<feature type="signal peptide" evidence="3">
    <location>
        <begin position="1"/>
        <end position="16"/>
    </location>
</feature>
<feature type="region of interest" description="Disordered" evidence="1">
    <location>
        <begin position="290"/>
        <end position="414"/>
    </location>
</feature>
<feature type="compositionally biased region" description="Low complexity" evidence="1">
    <location>
        <begin position="179"/>
        <end position="191"/>
    </location>
</feature>
<accession>A0AAD4IEZ7</accession>
<dbReference type="PANTHER" id="PTHR16861:SF4">
    <property type="entry name" value="SH3 DOMAIN PROTEIN (AFU_ORTHOLOGUE AFUA_1G13610)"/>
    <property type="match status" value="1"/>
</dbReference>
<proteinExistence type="predicted"/>
<dbReference type="EMBL" id="JAANER010000002">
    <property type="protein sequence ID" value="KAG9193541.1"/>
    <property type="molecule type" value="Genomic_DNA"/>
</dbReference>
<gene>
    <name evidence="4" type="ORF">G6011_03576</name>
</gene>
<dbReference type="Proteomes" id="UP001199106">
    <property type="component" value="Unassembled WGS sequence"/>
</dbReference>
<evidence type="ECO:0000313" key="5">
    <source>
        <dbReference type="Proteomes" id="UP001199106"/>
    </source>
</evidence>
<dbReference type="AlphaFoldDB" id="A0AAD4IEZ7"/>
<dbReference type="PANTHER" id="PTHR16861">
    <property type="entry name" value="GLYCOPROTEIN 38"/>
    <property type="match status" value="1"/>
</dbReference>